<evidence type="ECO:0000256" key="5">
    <source>
        <dbReference type="ARBA" id="ARBA00022840"/>
    </source>
</evidence>
<evidence type="ECO:0000256" key="1">
    <source>
        <dbReference type="ARBA" id="ARBA00004141"/>
    </source>
</evidence>
<dbReference type="SMART" id="SM00382">
    <property type="entry name" value="AAA"/>
    <property type="match status" value="2"/>
</dbReference>
<dbReference type="PROSITE" id="PS50893">
    <property type="entry name" value="ABC_TRANSPORTER_2"/>
    <property type="match status" value="2"/>
</dbReference>
<dbReference type="InterPro" id="IPR003593">
    <property type="entry name" value="AAA+_ATPase"/>
</dbReference>
<keyword evidence="2" id="KW-0813">Transport</keyword>
<keyword evidence="3 9" id="KW-0812">Transmembrane</keyword>
<dbReference type="SUPFAM" id="SSF52540">
    <property type="entry name" value="P-loop containing nucleoside triphosphate hydrolases"/>
    <property type="match status" value="2"/>
</dbReference>
<dbReference type="PROSITE" id="PS00211">
    <property type="entry name" value="ABC_TRANSPORTER_1"/>
    <property type="match status" value="1"/>
</dbReference>
<dbReference type="Gene3D" id="3.40.50.300">
    <property type="entry name" value="P-loop containing nucleotide triphosphate hydrolases"/>
    <property type="match status" value="2"/>
</dbReference>
<dbReference type="InterPro" id="IPR003439">
    <property type="entry name" value="ABC_transporter-like_ATP-bd"/>
</dbReference>
<evidence type="ECO:0000256" key="8">
    <source>
        <dbReference type="SAM" id="MobiDB-lite"/>
    </source>
</evidence>
<dbReference type="InterPro" id="IPR027417">
    <property type="entry name" value="P-loop_NTPase"/>
</dbReference>
<dbReference type="PROSITE" id="PS50929">
    <property type="entry name" value="ABC_TM1F"/>
    <property type="match status" value="2"/>
</dbReference>
<dbReference type="CDD" id="cd18578">
    <property type="entry name" value="ABC_6TM_Pgp_ABCB1_D2_like"/>
    <property type="match status" value="1"/>
</dbReference>
<keyword evidence="4" id="KW-0547">Nucleotide-binding</keyword>
<evidence type="ECO:0000256" key="2">
    <source>
        <dbReference type="ARBA" id="ARBA00022448"/>
    </source>
</evidence>
<feature type="domain" description="ABC transmembrane type-1" evidence="11">
    <location>
        <begin position="60"/>
        <end position="351"/>
    </location>
</feature>
<dbReference type="InterPro" id="IPR011527">
    <property type="entry name" value="ABC1_TM_dom"/>
</dbReference>
<dbReference type="Gene3D" id="1.20.1560.10">
    <property type="entry name" value="ABC transporter type 1, transmembrane domain"/>
    <property type="match status" value="2"/>
</dbReference>
<dbReference type="FunFam" id="3.40.50.300:FF:000604">
    <property type="entry name" value="ABC transporter B family member 28"/>
    <property type="match status" value="1"/>
</dbReference>
<comment type="subcellular location">
    <subcellularLocation>
        <location evidence="1">Membrane</location>
        <topology evidence="1">Multi-pass membrane protein</topology>
    </subcellularLocation>
</comment>
<feature type="transmembrane region" description="Helical" evidence="9">
    <location>
        <begin position="209"/>
        <end position="227"/>
    </location>
</feature>
<accession>A0A8G0L6N6</accession>
<evidence type="ECO:0000256" key="6">
    <source>
        <dbReference type="ARBA" id="ARBA00022989"/>
    </source>
</evidence>
<dbReference type="EMBL" id="CP075865">
    <property type="protein sequence ID" value="QYS96727.1"/>
    <property type="molecule type" value="Genomic_DNA"/>
</dbReference>
<sequence>MASNDKETASPQLSTDHSTSTLVLDVASSPDRQATDSKPQRSSFKHLFSFTRWNHAGLLIAAVIASAAFASIKSVQSIILGKIFDVVSNFGAGHRSGNETMDQISHWGLILLGMGIGNWVASTAFLALWVIFGELQANSVRQGIFQSLLSKKMSWYDSLDQGVSSLLVRIQTQTRELQLATSQVLGLLVADSILSIASLAIAFSHSWKLTLILLATLPISIIALSLATRRLDPAIQAQKRDLETASKFATSSIKAIGIVKVFNGYDHELWQYYEAVKSAGRRYLIQAQCNCLQMSYVAFWIVGMFIAGFWYGTVLVDGGLTPGQVMTTFFSVLSAFQGIEALLPHWLVLSKGMSAGSFLLSILNKKDETTVDKDGDQTQPATCVGNVDLVDVTFAYPSNPTKVVLNKSSFSFSAGQLTFIVGRSGSGKSTIGNLIAQFYEPSSGLVCLDGQPLTSLDPTWVRSKIALIQQLSVVFDDSFFNNVAFGLGDPENVTKEAVTSACEFALLQSTLSSLPEGLETRIGSNGLELSGGQRQRVALARARVRDPDVLILDEVTSSLDQINRGLAIDAIREWRRDKTTIIITHDISQIEDEDFVYIMEDASLVQQGLRRELATASTGPFASMASLHPVESVPSSTPTEMGDASPPSPDSYSLTTIAELPQDAKSSMSQFTLTERDGHSTDPAWHRLSQYKALGAITDFALKLRKEQIWDSSDTEERPQTAVEATRYYETEKRDSYNSFDEYFGPPRRCSAPEAHKMDFFDDSGFNTDELLYVFGKADRRENISSLRLASGREPSQDIGNDVLATNKGAKPSGLLATLGTVWPTLKPCDRILFILGILLCFISSAGTPMFSYCLAKLFGVLFIPVNRAVEAKKWALYLVAIAIIDSVSTGSGHYLIERTGQSWVNALRLEALKKILRQPKSWFDKEKNSASRINECLDRNAEETRNIVGRFILIFINTFGMITISIIWALSISWKLTLVALSPLPLIIGAVKGYTVLSGKWETKCNQGATDSGAILNETFVNIRVVRALMLEKYFSTKYQKLISHTLNLGMKRAGYTCGLFGLYQSMNYHMTALVFYYATLLLATGDGVTTTQVLQVINLLLFSIGSSTGALSSMPQLTMAQATATQLLAYATMPIDSEEENQEGIKTPTPLPIEFKDVQFSYSQSPNSRVLRGVSFDITRGSCTAIVGSSGSGKSTIISLLMGLYCPSKNTASLTYAGIPFSKLDKQHLRSTMAYVSQTPHLFPATIVENIAYGLPKDSPLRNSLNVYAAAQAAGIHDFITSLPEGYATTVGDGGISLSGGQAQRLSIARALVRQPKLLVLDEPTSALDAESSGMIRETVRGLVKRAKEQEGEMAIVVVTHTPDMMQICDNIVMIDGGIKVEEGSYEELMKARGPFRHLISKGEWHGGDES</sequence>
<dbReference type="Pfam" id="PF00664">
    <property type="entry name" value="ABC_membrane"/>
    <property type="match status" value="2"/>
</dbReference>
<feature type="region of interest" description="Disordered" evidence="8">
    <location>
        <begin position="625"/>
        <end position="654"/>
    </location>
</feature>
<dbReference type="InterPro" id="IPR036640">
    <property type="entry name" value="ABC1_TM_sf"/>
</dbReference>
<dbReference type="Pfam" id="PF00005">
    <property type="entry name" value="ABC_tran"/>
    <property type="match status" value="2"/>
</dbReference>
<feature type="transmembrane region" description="Helical" evidence="9">
    <location>
        <begin position="184"/>
        <end position="203"/>
    </location>
</feature>
<dbReference type="FunFam" id="3.40.50.300:FF:001471">
    <property type="entry name" value="P-loop containing nucleoside triphosphate hydrolase protein"/>
    <property type="match status" value="1"/>
</dbReference>
<feature type="transmembrane region" description="Helical" evidence="9">
    <location>
        <begin position="832"/>
        <end position="855"/>
    </location>
</feature>
<feature type="transmembrane region" description="Helical" evidence="9">
    <location>
        <begin position="875"/>
        <end position="897"/>
    </location>
</feature>
<evidence type="ECO:0000256" key="4">
    <source>
        <dbReference type="ARBA" id="ARBA00022741"/>
    </source>
</evidence>
<feature type="transmembrane region" description="Helical" evidence="9">
    <location>
        <begin position="977"/>
        <end position="998"/>
    </location>
</feature>
<name>A0A8G0L6N6_9HYPO</name>
<feature type="transmembrane region" description="Helical" evidence="9">
    <location>
        <begin position="107"/>
        <end position="132"/>
    </location>
</feature>
<feature type="region of interest" description="Disordered" evidence="8">
    <location>
        <begin position="1"/>
        <end position="20"/>
    </location>
</feature>
<dbReference type="GO" id="GO:0016887">
    <property type="term" value="F:ATP hydrolysis activity"/>
    <property type="evidence" value="ECO:0007669"/>
    <property type="project" value="InterPro"/>
</dbReference>
<evidence type="ECO:0000256" key="7">
    <source>
        <dbReference type="ARBA" id="ARBA00023136"/>
    </source>
</evidence>
<dbReference type="PANTHER" id="PTHR43394">
    <property type="entry name" value="ATP-DEPENDENT PERMEASE MDL1, MITOCHONDRIAL"/>
    <property type="match status" value="1"/>
</dbReference>
<feature type="domain" description="ABC transmembrane type-1" evidence="11">
    <location>
        <begin position="835"/>
        <end position="1121"/>
    </location>
</feature>
<evidence type="ECO:0000313" key="12">
    <source>
        <dbReference type="EMBL" id="QYS96727.1"/>
    </source>
</evidence>
<dbReference type="GO" id="GO:0005737">
    <property type="term" value="C:cytoplasm"/>
    <property type="evidence" value="ECO:0007669"/>
    <property type="project" value="UniProtKB-ARBA"/>
</dbReference>
<evidence type="ECO:0000256" key="3">
    <source>
        <dbReference type="ARBA" id="ARBA00022692"/>
    </source>
</evidence>
<evidence type="ECO:0008006" key="14">
    <source>
        <dbReference type="Google" id="ProtNLM"/>
    </source>
</evidence>
<evidence type="ECO:0000259" key="11">
    <source>
        <dbReference type="PROSITE" id="PS50929"/>
    </source>
</evidence>
<dbReference type="InterPro" id="IPR039421">
    <property type="entry name" value="Type_1_exporter"/>
</dbReference>
<gene>
    <name evidence="12" type="ORF">H0G86_003966</name>
</gene>
<keyword evidence="7 9" id="KW-0472">Membrane</keyword>
<reference evidence="12 13" key="1">
    <citation type="journal article" date="2021" name="BMC Genomics">
        <title>Telomere-to-telomere genome assembly of asparaginase-producing Trichoderma simmonsii.</title>
        <authorList>
            <person name="Chung D."/>
            <person name="Kwon Y.M."/>
            <person name="Yang Y."/>
        </authorList>
    </citation>
    <scope>NUCLEOTIDE SEQUENCE [LARGE SCALE GENOMIC DNA]</scope>
    <source>
        <strain evidence="12 13">GH-Sj1</strain>
    </source>
</reference>
<keyword evidence="6 9" id="KW-1133">Transmembrane helix</keyword>
<dbReference type="SUPFAM" id="SSF90123">
    <property type="entry name" value="ABC transporter transmembrane region"/>
    <property type="match status" value="2"/>
</dbReference>
<organism evidence="12 13">
    <name type="scientific">Trichoderma simmonsii</name>
    <dbReference type="NCBI Taxonomy" id="1491479"/>
    <lineage>
        <taxon>Eukaryota</taxon>
        <taxon>Fungi</taxon>
        <taxon>Dikarya</taxon>
        <taxon>Ascomycota</taxon>
        <taxon>Pezizomycotina</taxon>
        <taxon>Sordariomycetes</taxon>
        <taxon>Hypocreomycetidae</taxon>
        <taxon>Hypocreales</taxon>
        <taxon>Hypocreaceae</taxon>
        <taxon>Trichoderma</taxon>
    </lineage>
</organism>
<feature type="transmembrane region" description="Helical" evidence="9">
    <location>
        <begin position="291"/>
        <end position="311"/>
    </location>
</feature>
<dbReference type="GO" id="GO:0005524">
    <property type="term" value="F:ATP binding"/>
    <property type="evidence" value="ECO:0007669"/>
    <property type="project" value="UniProtKB-KW"/>
</dbReference>
<feature type="compositionally biased region" description="Polar residues" evidence="8">
    <location>
        <begin position="9"/>
        <end position="20"/>
    </location>
</feature>
<keyword evidence="5" id="KW-0067">ATP-binding</keyword>
<dbReference type="Proteomes" id="UP000826661">
    <property type="component" value="Chromosome II"/>
</dbReference>
<keyword evidence="13" id="KW-1185">Reference proteome</keyword>
<feature type="domain" description="ABC transporter" evidence="10">
    <location>
        <begin position="387"/>
        <end position="626"/>
    </location>
</feature>
<protein>
    <recommendedName>
        <fullName evidence="14">ABC transporter</fullName>
    </recommendedName>
</protein>
<feature type="transmembrane region" description="Helical" evidence="9">
    <location>
        <begin position="53"/>
        <end position="72"/>
    </location>
</feature>
<dbReference type="CDD" id="cd18577">
    <property type="entry name" value="ABC_6TM_Pgp_ABCB1_D1_like"/>
    <property type="match status" value="1"/>
</dbReference>
<feature type="domain" description="ABC transporter" evidence="10">
    <location>
        <begin position="1155"/>
        <end position="1404"/>
    </location>
</feature>
<proteinExistence type="predicted"/>
<feature type="transmembrane region" description="Helical" evidence="9">
    <location>
        <begin position="948"/>
        <end position="971"/>
    </location>
</feature>
<evidence type="ECO:0000313" key="13">
    <source>
        <dbReference type="Proteomes" id="UP000826661"/>
    </source>
</evidence>
<dbReference type="InterPro" id="IPR017871">
    <property type="entry name" value="ABC_transporter-like_CS"/>
</dbReference>
<evidence type="ECO:0000256" key="9">
    <source>
        <dbReference type="SAM" id="Phobius"/>
    </source>
</evidence>
<dbReference type="PANTHER" id="PTHR43394:SF1">
    <property type="entry name" value="ATP-BINDING CASSETTE SUB-FAMILY B MEMBER 10, MITOCHONDRIAL"/>
    <property type="match status" value="1"/>
</dbReference>
<evidence type="ECO:0000259" key="10">
    <source>
        <dbReference type="PROSITE" id="PS50893"/>
    </source>
</evidence>
<dbReference type="GO" id="GO:0016020">
    <property type="term" value="C:membrane"/>
    <property type="evidence" value="ECO:0007669"/>
    <property type="project" value="UniProtKB-SubCell"/>
</dbReference>
<dbReference type="GO" id="GO:0015421">
    <property type="term" value="F:ABC-type oligopeptide transporter activity"/>
    <property type="evidence" value="ECO:0007669"/>
    <property type="project" value="TreeGrafter"/>
</dbReference>